<evidence type="ECO:0000313" key="2">
    <source>
        <dbReference type="Proteomes" id="UP000501793"/>
    </source>
</evidence>
<gene>
    <name evidence="1" type="ORF">FAVT5_3302</name>
</gene>
<dbReference type="EMBL" id="LR792684">
    <property type="protein sequence ID" value="CAB3395267.1"/>
    <property type="molecule type" value="Genomic_DNA"/>
</dbReference>
<accession>A0ACA8ZCM4</accession>
<organism evidence="1 2">
    <name type="scientific">Kyrpidia spormannii</name>
    <dbReference type="NCBI Taxonomy" id="2055160"/>
    <lineage>
        <taxon>Bacteria</taxon>
        <taxon>Bacillati</taxon>
        <taxon>Bacillota</taxon>
        <taxon>Bacilli</taxon>
        <taxon>Bacillales</taxon>
        <taxon>Alicyclobacillaceae</taxon>
        <taxon>Kyrpidia</taxon>
    </lineage>
</organism>
<keyword evidence="2" id="KW-1185">Reference proteome</keyword>
<protein>
    <submittedName>
        <fullName evidence="1">Uncharacterized protein</fullName>
    </submittedName>
</protein>
<sequence>MQPEPNPDEAQVEPMVNRVPCNGHDLEDWYLKYLKKPPALRMRERAAVKNYESLYMVVRDGQRL</sequence>
<name>A0ACA8ZCM4_9BACL</name>
<dbReference type="Proteomes" id="UP000501793">
    <property type="component" value="Chromosome"/>
</dbReference>
<reference evidence="1" key="1">
    <citation type="submission" date="2020-04" db="EMBL/GenBank/DDBJ databases">
        <authorList>
            <person name="Hogendoorn C."/>
        </authorList>
    </citation>
    <scope>NUCLEOTIDE SEQUENCE</scope>
    <source>
        <strain evidence="1">FAVT5</strain>
    </source>
</reference>
<evidence type="ECO:0000313" key="1">
    <source>
        <dbReference type="EMBL" id="CAB3395267.1"/>
    </source>
</evidence>
<proteinExistence type="predicted"/>